<organism evidence="2 3">
    <name type="scientific">Thermomonospora cellulosilytica</name>
    <dbReference type="NCBI Taxonomy" id="1411118"/>
    <lineage>
        <taxon>Bacteria</taxon>
        <taxon>Bacillati</taxon>
        <taxon>Actinomycetota</taxon>
        <taxon>Actinomycetes</taxon>
        <taxon>Streptosporangiales</taxon>
        <taxon>Thermomonosporaceae</taxon>
        <taxon>Thermomonospora</taxon>
    </lineage>
</organism>
<protein>
    <submittedName>
        <fullName evidence="2">Putative DNA-binding transcriptional regulator AlpA</fullName>
    </submittedName>
</protein>
<accession>A0A7W3N4B8</accession>
<reference evidence="2 3" key="1">
    <citation type="submission" date="2020-08" db="EMBL/GenBank/DDBJ databases">
        <title>Sequencing the genomes of 1000 actinobacteria strains.</title>
        <authorList>
            <person name="Klenk H.-P."/>
        </authorList>
    </citation>
    <scope>NUCLEOTIDE SEQUENCE [LARGE SCALE GENOMIC DNA]</scope>
    <source>
        <strain evidence="2 3">DSM 45823</strain>
    </source>
</reference>
<sequence length="75" mass="8126">METLKLAELTELPSVVDIMTAARALGLSRTHAYDLAKRGEFPCKVLRIGTSYRVPTANLLTLLGMATPAVPARKD</sequence>
<dbReference type="InterPro" id="IPR041657">
    <property type="entry name" value="HTH_17"/>
</dbReference>
<keyword evidence="2" id="KW-0238">DNA-binding</keyword>
<dbReference type="Pfam" id="PF12728">
    <property type="entry name" value="HTH_17"/>
    <property type="match status" value="1"/>
</dbReference>
<dbReference type="GO" id="GO:0003677">
    <property type="term" value="F:DNA binding"/>
    <property type="evidence" value="ECO:0007669"/>
    <property type="project" value="UniProtKB-KW"/>
</dbReference>
<evidence type="ECO:0000313" key="2">
    <source>
        <dbReference type="EMBL" id="MBA9007309.1"/>
    </source>
</evidence>
<evidence type="ECO:0000313" key="3">
    <source>
        <dbReference type="Proteomes" id="UP000539313"/>
    </source>
</evidence>
<dbReference type="AlphaFoldDB" id="A0A7W3N4B8"/>
<name>A0A7W3N4B8_9ACTN</name>
<comment type="caution">
    <text evidence="2">The sequence shown here is derived from an EMBL/GenBank/DDBJ whole genome shotgun (WGS) entry which is preliminary data.</text>
</comment>
<dbReference type="EMBL" id="JACJII010000001">
    <property type="protein sequence ID" value="MBA9007309.1"/>
    <property type="molecule type" value="Genomic_DNA"/>
</dbReference>
<gene>
    <name evidence="2" type="ORF">HNR21_006191</name>
</gene>
<dbReference type="RefSeq" id="WP_182707928.1">
    <property type="nucleotide sequence ID" value="NZ_JACJII010000001.1"/>
</dbReference>
<keyword evidence="3" id="KW-1185">Reference proteome</keyword>
<evidence type="ECO:0000259" key="1">
    <source>
        <dbReference type="Pfam" id="PF12728"/>
    </source>
</evidence>
<feature type="domain" description="Helix-turn-helix" evidence="1">
    <location>
        <begin position="21"/>
        <end position="62"/>
    </location>
</feature>
<proteinExistence type="predicted"/>
<dbReference type="Proteomes" id="UP000539313">
    <property type="component" value="Unassembled WGS sequence"/>
</dbReference>